<keyword evidence="4 6" id="KW-1133">Transmembrane helix</keyword>
<dbReference type="eggNOG" id="COG0730">
    <property type="taxonomic scope" value="Bacteria"/>
</dbReference>
<dbReference type="OrthoDB" id="528320at2"/>
<dbReference type="InterPro" id="IPR002781">
    <property type="entry name" value="TM_pro_TauE-like"/>
</dbReference>
<feature type="transmembrane region" description="Helical" evidence="6">
    <location>
        <begin position="46"/>
        <end position="63"/>
    </location>
</feature>
<dbReference type="Proteomes" id="UP000002791">
    <property type="component" value="Chromosome"/>
</dbReference>
<comment type="subcellular location">
    <subcellularLocation>
        <location evidence="6">Cell membrane</location>
        <topology evidence="6">Multi-pass membrane protein</topology>
    </subcellularLocation>
    <subcellularLocation>
        <location evidence="1">Membrane</location>
        <topology evidence="1">Multi-pass membrane protein</topology>
    </subcellularLocation>
</comment>
<feature type="transmembrane region" description="Helical" evidence="6">
    <location>
        <begin position="75"/>
        <end position="94"/>
    </location>
</feature>
<evidence type="ECO:0000313" key="8">
    <source>
        <dbReference type="Proteomes" id="UP000002791"/>
    </source>
</evidence>
<reference evidence="7 8" key="1">
    <citation type="submission" date="2011-11" db="EMBL/GenBank/DDBJ databases">
        <title>The Noncontiguous Finished sequence of Saccharomonospora cyanea NA-134.</title>
        <authorList>
            <consortium name="US DOE Joint Genome Institute"/>
            <person name="Lucas S."/>
            <person name="Han J."/>
            <person name="Lapidus A."/>
            <person name="Cheng J.-F."/>
            <person name="Goodwin L."/>
            <person name="Pitluck S."/>
            <person name="Peters L."/>
            <person name="Ovchinnikova G."/>
            <person name="Lu M."/>
            <person name="Detter J.C."/>
            <person name="Han C."/>
            <person name="Tapia R."/>
            <person name="Land M."/>
            <person name="Hauser L."/>
            <person name="Kyrpides N."/>
            <person name="Ivanova N."/>
            <person name="Pagani I."/>
            <person name="Brambilla E.-M."/>
            <person name="Klenk H.-P."/>
            <person name="Woyke T."/>
        </authorList>
    </citation>
    <scope>NUCLEOTIDE SEQUENCE [LARGE SCALE GENOMIC DNA]</scope>
    <source>
        <strain evidence="7 8">NA-134</strain>
    </source>
</reference>
<feature type="transmembrane region" description="Helical" evidence="6">
    <location>
        <begin position="192"/>
        <end position="219"/>
    </location>
</feature>
<proteinExistence type="inferred from homology"/>
<evidence type="ECO:0000256" key="3">
    <source>
        <dbReference type="ARBA" id="ARBA00022692"/>
    </source>
</evidence>
<keyword evidence="8" id="KW-1185">Reference proteome</keyword>
<dbReference type="EMBL" id="CM001440">
    <property type="protein sequence ID" value="EHR60480.1"/>
    <property type="molecule type" value="Genomic_DNA"/>
</dbReference>
<evidence type="ECO:0000256" key="5">
    <source>
        <dbReference type="ARBA" id="ARBA00023136"/>
    </source>
</evidence>
<feature type="transmembrane region" description="Helical" evidence="6">
    <location>
        <begin position="231"/>
        <end position="249"/>
    </location>
</feature>
<dbReference type="STRING" id="882082.SaccyDRAFT_1579"/>
<dbReference type="Pfam" id="PF01925">
    <property type="entry name" value="TauE"/>
    <property type="match status" value="1"/>
</dbReference>
<organism evidence="7 8">
    <name type="scientific">Saccharomonospora cyanea NA-134</name>
    <dbReference type="NCBI Taxonomy" id="882082"/>
    <lineage>
        <taxon>Bacteria</taxon>
        <taxon>Bacillati</taxon>
        <taxon>Actinomycetota</taxon>
        <taxon>Actinomycetes</taxon>
        <taxon>Pseudonocardiales</taxon>
        <taxon>Pseudonocardiaceae</taxon>
        <taxon>Saccharomonospora</taxon>
    </lineage>
</organism>
<accession>H5XFT8</accession>
<dbReference type="RefSeq" id="WP_005455134.1">
    <property type="nucleotide sequence ID" value="NZ_CM001440.1"/>
</dbReference>
<feature type="transmembrane region" description="Helical" evidence="6">
    <location>
        <begin position="139"/>
        <end position="172"/>
    </location>
</feature>
<dbReference type="HOGENOM" id="CLU_045498_5_0_11"/>
<protein>
    <recommendedName>
        <fullName evidence="6">Probable membrane transporter protein</fullName>
    </recommendedName>
</protein>
<evidence type="ECO:0000256" key="6">
    <source>
        <dbReference type="RuleBase" id="RU363041"/>
    </source>
</evidence>
<evidence type="ECO:0000256" key="1">
    <source>
        <dbReference type="ARBA" id="ARBA00004141"/>
    </source>
</evidence>
<dbReference type="PANTHER" id="PTHR43701:SF2">
    <property type="entry name" value="MEMBRANE TRANSPORTER PROTEIN YJNA-RELATED"/>
    <property type="match status" value="1"/>
</dbReference>
<keyword evidence="6" id="KW-1003">Cell membrane</keyword>
<feature type="transmembrane region" description="Helical" evidence="6">
    <location>
        <begin position="100"/>
        <end position="118"/>
    </location>
</feature>
<evidence type="ECO:0000313" key="7">
    <source>
        <dbReference type="EMBL" id="EHR60480.1"/>
    </source>
</evidence>
<dbReference type="GO" id="GO:0005886">
    <property type="term" value="C:plasma membrane"/>
    <property type="evidence" value="ECO:0007669"/>
    <property type="project" value="UniProtKB-SubCell"/>
</dbReference>
<name>H5XFT8_9PSEU</name>
<dbReference type="PANTHER" id="PTHR43701">
    <property type="entry name" value="MEMBRANE TRANSPORTER PROTEIN MJ0441-RELATED"/>
    <property type="match status" value="1"/>
</dbReference>
<dbReference type="AlphaFoldDB" id="H5XFT8"/>
<keyword evidence="3 6" id="KW-0812">Transmembrane</keyword>
<gene>
    <name evidence="7" type="ORF">SaccyDRAFT_1579</name>
</gene>
<comment type="similarity">
    <text evidence="2 6">Belongs to the 4-toluene sulfonate uptake permease (TSUP) (TC 2.A.102) family.</text>
</comment>
<sequence length="290" mass="28890">METGLIIVLVLAVAVGLSLGLLGGGGSILTVPLLTYVAGMGAKEAIAASLFVVGTTSLISAVAHARKGNVRWRTGLVFGAAGMVGAFAGGLAGGYLPDTVLMIAFAVMMVATAVAMIRGKKKTTADASGGPQGLPLKRVILDGLAVGLVTGLVGAGGGFLVVPALVLLGGLSMPVAVGTSLVVIGMKSFSGLAGYLTTVSLDWSLVVGVTAAAVVGSLLGTLLTSRVPEVALRKGFGFFVLVMGVFVLSQELPSPAGLVVVVAATVLSCLVAVCRLTSVRCPLVPRPQPR</sequence>
<evidence type="ECO:0000256" key="2">
    <source>
        <dbReference type="ARBA" id="ARBA00009142"/>
    </source>
</evidence>
<keyword evidence="5 6" id="KW-0472">Membrane</keyword>
<dbReference type="InterPro" id="IPR051598">
    <property type="entry name" value="TSUP/Inactive_protease-like"/>
</dbReference>
<evidence type="ECO:0000256" key="4">
    <source>
        <dbReference type="ARBA" id="ARBA00022989"/>
    </source>
</evidence>
<feature type="transmembrane region" description="Helical" evidence="6">
    <location>
        <begin position="255"/>
        <end position="276"/>
    </location>
</feature>